<dbReference type="InterPro" id="IPR038730">
    <property type="entry name" value="HyfE-like"/>
</dbReference>
<keyword evidence="8" id="KW-1185">Reference proteome</keyword>
<keyword evidence="4 6" id="KW-1133">Transmembrane helix</keyword>
<feature type="transmembrane region" description="Helical" evidence="6">
    <location>
        <begin position="52"/>
        <end position="74"/>
    </location>
</feature>
<dbReference type="PANTHER" id="PTHR38601">
    <property type="entry name" value="HYDROGENASE-4 COMPONENT E"/>
    <property type="match status" value="1"/>
</dbReference>
<feature type="transmembrane region" description="Helical" evidence="6">
    <location>
        <begin position="141"/>
        <end position="161"/>
    </location>
</feature>
<dbReference type="EMBL" id="CTRP01000010">
    <property type="protein sequence ID" value="CQR72567.1"/>
    <property type="molecule type" value="Genomic_DNA"/>
</dbReference>
<dbReference type="AlphaFoldDB" id="A0A0U1KYS2"/>
<accession>A0A0U1KYS2</accession>
<gene>
    <name evidence="7" type="ORF">SpAn4DRAFT_3027</name>
</gene>
<feature type="transmembrane region" description="Helical" evidence="6">
    <location>
        <begin position="86"/>
        <end position="107"/>
    </location>
</feature>
<dbReference type="PANTHER" id="PTHR38601:SF1">
    <property type="entry name" value="HYDROGENASE-4 COMPONENT E"/>
    <property type="match status" value="1"/>
</dbReference>
<dbReference type="GO" id="GO:0005886">
    <property type="term" value="C:plasma membrane"/>
    <property type="evidence" value="ECO:0007669"/>
    <property type="project" value="UniProtKB-SubCell"/>
</dbReference>
<dbReference type="Proteomes" id="UP000049855">
    <property type="component" value="Unassembled WGS sequence"/>
</dbReference>
<protein>
    <submittedName>
        <fullName evidence="7">Hydrogenase-4 component E</fullName>
        <ecNumber evidence="7">1.-.-.-</ecNumber>
    </submittedName>
</protein>
<evidence type="ECO:0000256" key="2">
    <source>
        <dbReference type="ARBA" id="ARBA00022475"/>
    </source>
</evidence>
<reference evidence="8" key="1">
    <citation type="submission" date="2015-03" db="EMBL/GenBank/DDBJ databases">
        <authorList>
            <person name="Nijsse Bart"/>
        </authorList>
    </citation>
    <scope>NUCLEOTIDE SEQUENCE [LARGE SCALE GENOMIC DNA]</scope>
</reference>
<evidence type="ECO:0000256" key="1">
    <source>
        <dbReference type="ARBA" id="ARBA00004651"/>
    </source>
</evidence>
<keyword evidence="2" id="KW-1003">Cell membrane</keyword>
<dbReference type="EC" id="1.-.-.-" evidence="7"/>
<name>A0A0U1KYS2_9FIRM</name>
<feature type="transmembrane region" description="Helical" evidence="6">
    <location>
        <begin position="167"/>
        <end position="187"/>
    </location>
</feature>
<keyword evidence="5 6" id="KW-0472">Membrane</keyword>
<evidence type="ECO:0000256" key="4">
    <source>
        <dbReference type="ARBA" id="ARBA00022989"/>
    </source>
</evidence>
<dbReference type="GO" id="GO:0016491">
    <property type="term" value="F:oxidoreductase activity"/>
    <property type="evidence" value="ECO:0007669"/>
    <property type="project" value="UniProtKB-KW"/>
</dbReference>
<comment type="subcellular location">
    <subcellularLocation>
        <location evidence="1">Cell membrane</location>
        <topology evidence="1">Multi-pass membrane protein</topology>
    </subcellularLocation>
</comment>
<evidence type="ECO:0000313" key="8">
    <source>
        <dbReference type="Proteomes" id="UP000049855"/>
    </source>
</evidence>
<keyword evidence="3 6" id="KW-0812">Transmembrane</keyword>
<sequence>MNLLIIILLFLSLLLSRVTSLKTAVNILLFQSALVALACAFVAAETGAVHTYIAAALTLSIKAGLIPYALFRIVRMLRREREVNPIISPNHSVMAAGIMIVLSYGLIDRALPGIVSRDALAAAVAMMLIGLTMIMVRRQAVLQIVGLITMENGIYLVGLSVTKGLPLIIELGVFLDVLVAVVVLVILTYRLKRSFMSTDTSMLKKLKG</sequence>
<evidence type="ECO:0000256" key="6">
    <source>
        <dbReference type="SAM" id="Phobius"/>
    </source>
</evidence>
<evidence type="ECO:0000256" key="3">
    <source>
        <dbReference type="ARBA" id="ARBA00022692"/>
    </source>
</evidence>
<proteinExistence type="predicted"/>
<feature type="transmembrane region" description="Helical" evidence="6">
    <location>
        <begin position="119"/>
        <end position="136"/>
    </location>
</feature>
<dbReference type="RefSeq" id="WP_021167280.1">
    <property type="nucleotide sequence ID" value="NZ_CTRP01000010.1"/>
</dbReference>
<keyword evidence="7" id="KW-0560">Oxidoreductase</keyword>
<evidence type="ECO:0000256" key="5">
    <source>
        <dbReference type="ARBA" id="ARBA00023136"/>
    </source>
</evidence>
<evidence type="ECO:0000313" key="7">
    <source>
        <dbReference type="EMBL" id="CQR72567.1"/>
    </source>
</evidence>
<organism evidence="7 8">
    <name type="scientific">Sporomusa ovata</name>
    <dbReference type="NCBI Taxonomy" id="2378"/>
    <lineage>
        <taxon>Bacteria</taxon>
        <taxon>Bacillati</taxon>
        <taxon>Bacillota</taxon>
        <taxon>Negativicutes</taxon>
        <taxon>Selenomonadales</taxon>
        <taxon>Sporomusaceae</taxon>
        <taxon>Sporomusa</taxon>
    </lineage>
</organism>